<dbReference type="PANTHER" id="PTHR33055">
    <property type="entry name" value="TRANSPOSASE FOR INSERTION SEQUENCE ELEMENT IS1111A"/>
    <property type="match status" value="1"/>
</dbReference>
<protein>
    <submittedName>
        <fullName evidence="3">Transposase</fullName>
    </submittedName>
</protein>
<dbReference type="NCBIfam" id="NF033542">
    <property type="entry name" value="transpos_IS110"/>
    <property type="match status" value="1"/>
</dbReference>
<evidence type="ECO:0000259" key="2">
    <source>
        <dbReference type="Pfam" id="PF02371"/>
    </source>
</evidence>
<sequence>MNVEGGEDRVLESTQNNEEIIERIAALDIGKAELVCCVRVPGQGPGGRRRQEVSTHSTMTRSLLVMADRLHELGVTRVVMESTSDYWKPAFYLLEAAGFDTWLVNAKDVKHLPGRPKTDRLDAVWLCKVAERQMIRPSFVPPAPIRELRDLTRYRVDLISTRTAERNRVEKLLEDAQIKLSVVASDIFGLSGRDMMAALIAGQRDPKALAQMARSRLRTKITQLEEAFVGRFTDHHGFLLAKMLARVDAITADIADVDQRIEEQIGPFIDAGRRLDEIPGVGPATAHVIISEIGVDMSRFPTPAHLASWARFAPGVKESAGKKKGAGFTGHGNPYLARVLGEAAVAAGKTDTFLGERYRRIARRRGNRRAIVAVGRSILTVVWHLLADPTTRFTDLGSAFYDTRVNPERRKRNHVRQLEALGYTVTLASAA</sequence>
<dbReference type="Pfam" id="PF02371">
    <property type="entry name" value="Transposase_20"/>
    <property type="match status" value="1"/>
</dbReference>
<gene>
    <name evidence="3" type="ORF">GA0074696_4112</name>
</gene>
<dbReference type="InterPro" id="IPR047650">
    <property type="entry name" value="Transpos_IS110"/>
</dbReference>
<evidence type="ECO:0000313" key="3">
    <source>
        <dbReference type="EMBL" id="SCF28822.1"/>
    </source>
</evidence>
<dbReference type="Proteomes" id="UP000198228">
    <property type="component" value="Chromosome I"/>
</dbReference>
<name>A0A1C4Z736_9ACTN</name>
<dbReference type="EMBL" id="LT607410">
    <property type="protein sequence ID" value="SCF28822.1"/>
    <property type="molecule type" value="Genomic_DNA"/>
</dbReference>
<accession>A0A1C4Z736</accession>
<dbReference type="InterPro" id="IPR003346">
    <property type="entry name" value="Transposase_20"/>
</dbReference>
<dbReference type="InterPro" id="IPR002525">
    <property type="entry name" value="Transp_IS110-like_N"/>
</dbReference>
<reference evidence="3 4" key="1">
    <citation type="submission" date="2016-06" db="EMBL/GenBank/DDBJ databases">
        <authorList>
            <person name="Kjaerup R.B."/>
            <person name="Dalgaard T.S."/>
            <person name="Juul-Madsen H.R."/>
        </authorList>
    </citation>
    <scope>NUCLEOTIDE SEQUENCE [LARGE SCALE GENOMIC DNA]</scope>
    <source>
        <strain evidence="3 4">DSM 43821</strain>
    </source>
</reference>
<organism evidence="3 4">
    <name type="scientific">Micromonospora purpureochromogenes</name>
    <dbReference type="NCBI Taxonomy" id="47872"/>
    <lineage>
        <taxon>Bacteria</taxon>
        <taxon>Bacillati</taxon>
        <taxon>Actinomycetota</taxon>
        <taxon>Actinomycetes</taxon>
        <taxon>Micromonosporales</taxon>
        <taxon>Micromonosporaceae</taxon>
        <taxon>Micromonospora</taxon>
    </lineage>
</organism>
<dbReference type="Pfam" id="PF01548">
    <property type="entry name" value="DEDD_Tnp_IS110"/>
    <property type="match status" value="1"/>
</dbReference>
<evidence type="ECO:0000313" key="4">
    <source>
        <dbReference type="Proteomes" id="UP000198228"/>
    </source>
</evidence>
<feature type="domain" description="Transposase IS110-like N-terminal" evidence="1">
    <location>
        <begin position="26"/>
        <end position="175"/>
    </location>
</feature>
<feature type="domain" description="Transposase IS116/IS110/IS902 C-terminal" evidence="2">
    <location>
        <begin position="273"/>
        <end position="350"/>
    </location>
</feature>
<evidence type="ECO:0000259" key="1">
    <source>
        <dbReference type="Pfam" id="PF01548"/>
    </source>
</evidence>
<dbReference type="PANTHER" id="PTHR33055:SF15">
    <property type="entry name" value="TRANSPOSASE-RELATED"/>
    <property type="match status" value="1"/>
</dbReference>
<proteinExistence type="predicted"/>
<dbReference type="AlphaFoldDB" id="A0A1C4Z736"/>
<dbReference type="GO" id="GO:0003677">
    <property type="term" value="F:DNA binding"/>
    <property type="evidence" value="ECO:0007669"/>
    <property type="project" value="InterPro"/>
</dbReference>
<dbReference type="GO" id="GO:0006313">
    <property type="term" value="P:DNA transposition"/>
    <property type="evidence" value="ECO:0007669"/>
    <property type="project" value="InterPro"/>
</dbReference>
<dbReference type="GO" id="GO:0004803">
    <property type="term" value="F:transposase activity"/>
    <property type="evidence" value="ECO:0007669"/>
    <property type="project" value="InterPro"/>
</dbReference>